<dbReference type="EMBL" id="CP069116">
    <property type="protein sequence ID" value="QSS66758.1"/>
    <property type="molecule type" value="Genomic_DNA"/>
</dbReference>
<gene>
    <name evidence="1" type="ORF">I7I51_02967</name>
</gene>
<reference evidence="1" key="1">
    <citation type="submission" date="2021-01" db="EMBL/GenBank/DDBJ databases">
        <title>Chromosome-level genome assembly of a human fungal pathogen reveals clustering of transcriptionally co-regulated genes.</title>
        <authorList>
            <person name="Voorhies M."/>
            <person name="Cohen S."/>
            <person name="Shea T.P."/>
            <person name="Petrus S."/>
            <person name="Munoz J.F."/>
            <person name="Poplawski S."/>
            <person name="Goldman W.E."/>
            <person name="Michael T."/>
            <person name="Cuomo C.A."/>
            <person name="Sil A."/>
            <person name="Beyhan S."/>
        </authorList>
    </citation>
    <scope>NUCLEOTIDE SEQUENCE</scope>
    <source>
        <strain evidence="1">WU24</strain>
    </source>
</reference>
<accession>A0A8A1MJJ1</accession>
<protein>
    <submittedName>
        <fullName evidence="1">Uncharacterized protein</fullName>
    </submittedName>
</protein>
<dbReference type="Proteomes" id="UP000663671">
    <property type="component" value="Chromosome 6"/>
</dbReference>
<dbReference type="VEuPathDB" id="FungiDB:I7I51_02967"/>
<organism evidence="1 2">
    <name type="scientific">Ajellomyces capsulatus</name>
    <name type="common">Darling's disease fungus</name>
    <name type="synonym">Histoplasma capsulatum</name>
    <dbReference type="NCBI Taxonomy" id="5037"/>
    <lineage>
        <taxon>Eukaryota</taxon>
        <taxon>Fungi</taxon>
        <taxon>Dikarya</taxon>
        <taxon>Ascomycota</taxon>
        <taxon>Pezizomycotina</taxon>
        <taxon>Eurotiomycetes</taxon>
        <taxon>Eurotiomycetidae</taxon>
        <taxon>Onygenales</taxon>
        <taxon>Ajellomycetaceae</taxon>
        <taxon>Histoplasma</taxon>
    </lineage>
</organism>
<evidence type="ECO:0000313" key="1">
    <source>
        <dbReference type="EMBL" id="QSS66758.1"/>
    </source>
</evidence>
<evidence type="ECO:0000313" key="2">
    <source>
        <dbReference type="Proteomes" id="UP000663671"/>
    </source>
</evidence>
<name>A0A8A1MJJ1_AJECA</name>
<proteinExistence type="predicted"/>
<sequence length="45" mass="5355">MIDIGDRRRDSPSLLGRFASRFGRHRVDELDMARQQEREQDQRGP</sequence>
<dbReference type="AlphaFoldDB" id="A0A8A1MJJ1"/>